<keyword evidence="6" id="KW-1185">Reference proteome</keyword>
<evidence type="ECO:0000313" key="5">
    <source>
        <dbReference type="EMBL" id="TRY61368.1"/>
    </source>
</evidence>
<dbReference type="EMBL" id="VCGU01000459">
    <property type="protein sequence ID" value="TRY61368.1"/>
    <property type="molecule type" value="Genomic_DNA"/>
</dbReference>
<evidence type="ECO:0000256" key="4">
    <source>
        <dbReference type="SAM" id="Coils"/>
    </source>
</evidence>
<reference evidence="5 6" key="1">
    <citation type="journal article" date="2018" name="Nat. Ecol. Evol.">
        <title>Genomic signatures of mitonuclear coevolution across populations of Tigriopus californicus.</title>
        <authorList>
            <person name="Barreto F.S."/>
            <person name="Watson E.T."/>
            <person name="Lima T.G."/>
            <person name="Willett C.S."/>
            <person name="Edmands S."/>
            <person name="Li W."/>
            <person name="Burton R.S."/>
        </authorList>
    </citation>
    <scope>NUCLEOTIDE SEQUENCE [LARGE SCALE GENOMIC DNA]</scope>
    <source>
        <strain evidence="5 6">San Diego</strain>
    </source>
</reference>
<organism evidence="5 6">
    <name type="scientific">Tigriopus californicus</name>
    <name type="common">Marine copepod</name>
    <dbReference type="NCBI Taxonomy" id="6832"/>
    <lineage>
        <taxon>Eukaryota</taxon>
        <taxon>Metazoa</taxon>
        <taxon>Ecdysozoa</taxon>
        <taxon>Arthropoda</taxon>
        <taxon>Crustacea</taxon>
        <taxon>Multicrustacea</taxon>
        <taxon>Hexanauplia</taxon>
        <taxon>Copepoda</taxon>
        <taxon>Harpacticoida</taxon>
        <taxon>Harpacticidae</taxon>
        <taxon>Tigriopus</taxon>
    </lineage>
</organism>
<dbReference type="GO" id="GO:0060271">
    <property type="term" value="P:cilium assembly"/>
    <property type="evidence" value="ECO:0007669"/>
    <property type="project" value="UniProtKB-UniRule"/>
</dbReference>
<protein>
    <recommendedName>
        <fullName evidence="3">Tektin</fullName>
    </recommendedName>
</protein>
<dbReference type="InterPro" id="IPR048256">
    <property type="entry name" value="Tektin-like"/>
</dbReference>
<proteinExistence type="inferred from homology"/>
<dbReference type="InterPro" id="IPR000435">
    <property type="entry name" value="Tektins"/>
</dbReference>
<evidence type="ECO:0000256" key="1">
    <source>
        <dbReference type="ARBA" id="ARBA00007209"/>
    </source>
</evidence>
<evidence type="ECO:0000256" key="2">
    <source>
        <dbReference type="ARBA" id="ARBA00022490"/>
    </source>
</evidence>
<comment type="caution">
    <text evidence="5">The sequence shown here is derived from an EMBL/GenBank/DDBJ whole genome shotgun (WGS) entry which is preliminary data.</text>
</comment>
<keyword evidence="4" id="KW-0175">Coiled coil</keyword>
<dbReference type="AlphaFoldDB" id="A0A553N7F1"/>
<dbReference type="GO" id="GO:0060294">
    <property type="term" value="P:cilium movement involved in cell motility"/>
    <property type="evidence" value="ECO:0007669"/>
    <property type="project" value="UniProtKB-UniRule"/>
</dbReference>
<sequence>MSGARTERPINRYQPPDWHSRNEKLAYNARETREQSLNLRKEAQLLKNETENRTKWYNFENNMKLSQRAMEIERWQRELEKLLHEVEGEAVVLDEAKEACERSIEALTIPLDVATECISLREGRREYEVVRDPVEHDLQKENQLIERIRIKLKDVCEEAWDQLAGLEDVRQRLETDLEDKTEALKIDLDQLRLTEGSAGLSHKPNPTRIPAKSVRPEAWNDFSMTNKSLAERMMIKSQKLREYIFRQIEQTTNDLKVQTDSTNFDFRKRMYEMRRAKDEIEYQMRTIQEQENNNRDLELAIQAKEGPLKLAETRLENRTTRPHVELCTDLPLEGLIDEVEALKKSIHMLEDKLDHSSFDCIVSNQALWSMMHCRETLSSLQAHLRDLNEDFNRKSQALSIDQRCVDIRDRLKTHDQTIKNQTERNMKLAGTLRKTQRYLENSTVAK</sequence>
<dbReference type="Proteomes" id="UP000318571">
    <property type="component" value="Chromosome 8"/>
</dbReference>
<evidence type="ECO:0000313" key="6">
    <source>
        <dbReference type="Proteomes" id="UP000318571"/>
    </source>
</evidence>
<evidence type="ECO:0000256" key="3">
    <source>
        <dbReference type="RuleBase" id="RU367040"/>
    </source>
</evidence>
<dbReference type="Pfam" id="PF03148">
    <property type="entry name" value="Tektin"/>
    <property type="match status" value="1"/>
</dbReference>
<name>A0A553N7F1_TIGCA</name>
<keyword evidence="3" id="KW-0969">Cilium</keyword>
<dbReference type="STRING" id="6832.A0A553N7F1"/>
<feature type="coiled-coil region" evidence="4">
    <location>
        <begin position="29"/>
        <end position="85"/>
    </location>
</feature>
<dbReference type="PANTHER" id="PTHR19960">
    <property type="entry name" value="TEKTIN"/>
    <property type="match status" value="1"/>
</dbReference>
<feature type="coiled-coil region" evidence="4">
    <location>
        <begin position="273"/>
        <end position="300"/>
    </location>
</feature>
<dbReference type="GO" id="GO:0015630">
    <property type="term" value="C:microtubule cytoskeleton"/>
    <property type="evidence" value="ECO:0007669"/>
    <property type="project" value="UniProtKB-UniRule"/>
</dbReference>
<dbReference type="PANTHER" id="PTHR19960:SF7">
    <property type="entry name" value="TEKTIN"/>
    <property type="match status" value="1"/>
</dbReference>
<accession>A0A553N7F1</accession>
<gene>
    <name evidence="5" type="ORF">TCAL_04407</name>
</gene>
<dbReference type="OMA" id="FDHRGKM"/>
<dbReference type="PRINTS" id="PR00511">
    <property type="entry name" value="TEKTIN"/>
</dbReference>
<comment type="similarity">
    <text evidence="1 3">Belongs to the tektin family.</text>
</comment>
<feature type="coiled-coil region" evidence="4">
    <location>
        <begin position="138"/>
        <end position="183"/>
    </location>
</feature>
<dbReference type="GO" id="GO:0005930">
    <property type="term" value="C:axoneme"/>
    <property type="evidence" value="ECO:0007669"/>
    <property type="project" value="UniProtKB-SubCell"/>
</dbReference>
<comment type="subcellular location">
    <subcellularLocation>
        <location evidence="3">Cytoplasm</location>
        <location evidence="3">Cytoskeleton</location>
        <location evidence="3">Cilium axoneme</location>
    </subcellularLocation>
</comment>
<keyword evidence="2" id="KW-0963">Cytoplasm</keyword>
<keyword evidence="3" id="KW-0966">Cell projection</keyword>
<dbReference type="GO" id="GO:0005634">
    <property type="term" value="C:nucleus"/>
    <property type="evidence" value="ECO:0007669"/>
    <property type="project" value="TreeGrafter"/>
</dbReference>
<keyword evidence="3" id="KW-0282">Flagellum</keyword>